<name>A0A1F5VJS9_9BACT</name>
<evidence type="ECO:0000313" key="2">
    <source>
        <dbReference type="Proteomes" id="UP000178943"/>
    </source>
</evidence>
<protein>
    <submittedName>
        <fullName evidence="1">Uncharacterized protein</fullName>
    </submittedName>
</protein>
<gene>
    <name evidence="1" type="ORF">A2Y62_21440</name>
</gene>
<reference evidence="1 2" key="1">
    <citation type="journal article" date="2016" name="Nat. Commun.">
        <title>Thousands of microbial genomes shed light on interconnected biogeochemical processes in an aquifer system.</title>
        <authorList>
            <person name="Anantharaman K."/>
            <person name="Brown C.T."/>
            <person name="Hug L.A."/>
            <person name="Sharon I."/>
            <person name="Castelle C.J."/>
            <person name="Probst A.J."/>
            <person name="Thomas B.C."/>
            <person name="Singh A."/>
            <person name="Wilkins M.J."/>
            <person name="Karaoz U."/>
            <person name="Brodie E.L."/>
            <person name="Williams K.H."/>
            <person name="Hubbard S.S."/>
            <person name="Banfield J.F."/>
        </authorList>
    </citation>
    <scope>NUCLEOTIDE SEQUENCE [LARGE SCALE GENOMIC DNA]</scope>
</reference>
<dbReference type="Proteomes" id="UP000178943">
    <property type="component" value="Unassembled WGS sequence"/>
</dbReference>
<evidence type="ECO:0000313" key="1">
    <source>
        <dbReference type="EMBL" id="OGF63719.1"/>
    </source>
</evidence>
<dbReference type="EMBL" id="MFGW01000153">
    <property type="protein sequence ID" value="OGF63719.1"/>
    <property type="molecule type" value="Genomic_DNA"/>
</dbReference>
<sequence length="72" mass="8371">MIFEDSKHFFAEDESSLRGVDMMERMEVAIRVKDAIRDEAMNMGMPGEEITEGLNREDEAWSKRFVREDGAK</sequence>
<dbReference type="AlphaFoldDB" id="A0A1F5VJS9"/>
<accession>A0A1F5VJS9</accession>
<organism evidence="1 2">
    <name type="scientific">Candidatus Fischerbacteria bacterium RBG_13_37_8</name>
    <dbReference type="NCBI Taxonomy" id="1817863"/>
    <lineage>
        <taxon>Bacteria</taxon>
        <taxon>Candidatus Fischeribacteriota</taxon>
    </lineage>
</organism>
<proteinExistence type="predicted"/>
<comment type="caution">
    <text evidence="1">The sequence shown here is derived from an EMBL/GenBank/DDBJ whole genome shotgun (WGS) entry which is preliminary data.</text>
</comment>